<evidence type="ECO:0000313" key="3">
    <source>
        <dbReference type="Proteomes" id="UP000005237"/>
    </source>
</evidence>
<dbReference type="AlphaFoldDB" id="A0A8R1E065"/>
<proteinExistence type="predicted"/>
<evidence type="ECO:0000256" key="1">
    <source>
        <dbReference type="SAM" id="MobiDB-lite"/>
    </source>
</evidence>
<dbReference type="EnsemblMetazoa" id="CJA16603.1">
    <property type="protein sequence ID" value="CJA16603.1"/>
    <property type="gene ID" value="WBGene00135807"/>
</dbReference>
<dbReference type="Proteomes" id="UP000005237">
    <property type="component" value="Unassembled WGS sequence"/>
</dbReference>
<evidence type="ECO:0000313" key="2">
    <source>
        <dbReference type="EnsemblMetazoa" id="CJA16603.1"/>
    </source>
</evidence>
<protein>
    <recommendedName>
        <fullName evidence="4">DUF4757 domain-containing protein</fullName>
    </recommendedName>
</protein>
<feature type="compositionally biased region" description="Basic and acidic residues" evidence="1">
    <location>
        <begin position="40"/>
        <end position="56"/>
    </location>
</feature>
<reference evidence="3" key="1">
    <citation type="submission" date="2010-08" db="EMBL/GenBank/DDBJ databases">
        <authorList>
            <consortium name="Caenorhabditis japonica Sequencing Consortium"/>
            <person name="Wilson R.K."/>
        </authorList>
    </citation>
    <scope>NUCLEOTIDE SEQUENCE [LARGE SCALE GENOMIC DNA]</scope>
    <source>
        <strain evidence="3">DF5081</strain>
    </source>
</reference>
<feature type="compositionally biased region" description="Basic and acidic residues" evidence="1">
    <location>
        <begin position="74"/>
        <end position="97"/>
    </location>
</feature>
<reference evidence="2" key="2">
    <citation type="submission" date="2022-06" db="UniProtKB">
        <authorList>
            <consortium name="EnsemblMetazoa"/>
        </authorList>
    </citation>
    <scope>IDENTIFICATION</scope>
    <source>
        <strain evidence="2">DF5081</strain>
    </source>
</reference>
<organism evidence="2 3">
    <name type="scientific">Caenorhabditis japonica</name>
    <dbReference type="NCBI Taxonomy" id="281687"/>
    <lineage>
        <taxon>Eukaryota</taxon>
        <taxon>Metazoa</taxon>
        <taxon>Ecdysozoa</taxon>
        <taxon>Nematoda</taxon>
        <taxon>Chromadorea</taxon>
        <taxon>Rhabditida</taxon>
        <taxon>Rhabditina</taxon>
        <taxon>Rhabditomorpha</taxon>
        <taxon>Rhabditoidea</taxon>
        <taxon>Rhabditidae</taxon>
        <taxon>Peloderinae</taxon>
        <taxon>Caenorhabditis</taxon>
    </lineage>
</organism>
<accession>A0A8R1E065</accession>
<evidence type="ECO:0008006" key="4">
    <source>
        <dbReference type="Google" id="ProtNLM"/>
    </source>
</evidence>
<feature type="region of interest" description="Disordered" evidence="1">
    <location>
        <begin position="31"/>
        <end position="143"/>
    </location>
</feature>
<sequence length="201" mass="22531">MLRGPGQKCADPFQFIAAGKGGEDMAVSAKSTLQLAQQQKEQREKMLQKQSQKFDEGEPWQADLDTWRRKRKEKFGDRAATDSADTAHRVERNEEFHSYQPRKTARLATRPHLENAVSDSGAAPNPKRPNPKWYESALRPNPKPPEFEVVRIFVTLPIRALRIRAVSDSGAVRIRTTSDSGASDLGLHRDSAATQLAAWRG</sequence>
<name>A0A8R1E065_CAEJA</name>
<keyword evidence="3" id="KW-1185">Reference proteome</keyword>